<comment type="caution">
    <text evidence="1">The sequence shown here is derived from an EMBL/GenBank/DDBJ whole genome shotgun (WGS) entry which is preliminary data.</text>
</comment>
<gene>
    <name evidence="1" type="ORF">S03H2_48886</name>
</gene>
<dbReference type="EMBL" id="BARU01030858">
    <property type="protein sequence ID" value="GAH68051.1"/>
    <property type="molecule type" value="Genomic_DNA"/>
</dbReference>
<evidence type="ECO:0008006" key="2">
    <source>
        <dbReference type="Google" id="ProtNLM"/>
    </source>
</evidence>
<feature type="non-terminal residue" evidence="1">
    <location>
        <position position="1"/>
    </location>
</feature>
<organism evidence="1">
    <name type="scientific">marine sediment metagenome</name>
    <dbReference type="NCBI Taxonomy" id="412755"/>
    <lineage>
        <taxon>unclassified sequences</taxon>
        <taxon>metagenomes</taxon>
        <taxon>ecological metagenomes</taxon>
    </lineage>
</organism>
<protein>
    <recommendedName>
        <fullName evidence="2">Biopolymer transport protein ExbD/TolR</fullName>
    </recommendedName>
</protein>
<evidence type="ECO:0000313" key="1">
    <source>
        <dbReference type="EMBL" id="GAH68051.1"/>
    </source>
</evidence>
<dbReference type="AlphaFoldDB" id="X1HD12"/>
<sequence>LLIFFFVAAKWRPQEDFLPFQLTAAQAQEHTIGKPEPLIIHIFATETGCQVRIGGLYTAQIENQTIEADLVGLMEKIEKCLLAQKRFATDPVEIICSPKVKWEHLAKIYNVFYGMGLTDITLPMTE</sequence>
<accession>X1HD12</accession>
<name>X1HD12_9ZZZZ</name>
<reference evidence="1" key="1">
    <citation type="journal article" date="2014" name="Front. Microbiol.">
        <title>High frequency of phylogenetically diverse reductive dehalogenase-homologous genes in deep subseafloor sedimentary metagenomes.</title>
        <authorList>
            <person name="Kawai M."/>
            <person name="Futagami T."/>
            <person name="Toyoda A."/>
            <person name="Takaki Y."/>
            <person name="Nishi S."/>
            <person name="Hori S."/>
            <person name="Arai W."/>
            <person name="Tsubouchi T."/>
            <person name="Morono Y."/>
            <person name="Uchiyama I."/>
            <person name="Ito T."/>
            <person name="Fujiyama A."/>
            <person name="Inagaki F."/>
            <person name="Takami H."/>
        </authorList>
    </citation>
    <scope>NUCLEOTIDE SEQUENCE</scope>
    <source>
        <strain evidence="1">Expedition CK06-06</strain>
    </source>
</reference>
<proteinExistence type="predicted"/>